<keyword evidence="2" id="KW-1185">Reference proteome</keyword>
<reference evidence="1 2" key="1">
    <citation type="journal article" date="2018" name="Environ. Microbiol.">
        <title>Ecological and genomic features of two widespread freshwater picocyanobacteria.</title>
        <authorList>
            <person name="Cabello-Yeves P.J."/>
            <person name="Picazo A."/>
            <person name="Camacho A."/>
            <person name="Callieri C."/>
            <person name="Rosselli R."/>
            <person name="Roda-Garcia J.J."/>
            <person name="Coutinho F.H."/>
            <person name="Rodriguez-Valera F."/>
        </authorList>
    </citation>
    <scope>NUCLEOTIDE SEQUENCE [LARGE SCALE GENOMIC DNA]</scope>
    <source>
        <strain evidence="1 2">Tous</strain>
    </source>
</reference>
<proteinExistence type="predicted"/>
<comment type="caution">
    <text evidence="1">The sequence shown here is derived from an EMBL/GenBank/DDBJ whole genome shotgun (WGS) entry which is preliminary data.</text>
</comment>
<evidence type="ECO:0000313" key="1">
    <source>
        <dbReference type="EMBL" id="PSJ04335.1"/>
    </source>
</evidence>
<sequence>MNPASLSVVQRVNALVKALNGAKRTNEALARCGNGEEMLDVLLDASAKLGLGLSRQQLASTPPIRDWVWWKNKEALLTIGDNKPRYQQDGGQGASDDGPRKRFLGLF</sequence>
<name>A0A2P7MT67_9CYAN</name>
<dbReference type="Proteomes" id="UP000243002">
    <property type="component" value="Unassembled WGS sequence"/>
</dbReference>
<evidence type="ECO:0000313" key="2">
    <source>
        <dbReference type="Proteomes" id="UP000243002"/>
    </source>
</evidence>
<organism evidence="1 2">
    <name type="scientific">Cyanobium usitatum str. Tous</name>
    <dbReference type="NCBI Taxonomy" id="2116684"/>
    <lineage>
        <taxon>Bacteria</taxon>
        <taxon>Bacillati</taxon>
        <taxon>Cyanobacteriota</taxon>
        <taxon>Cyanophyceae</taxon>
        <taxon>Synechococcales</taxon>
        <taxon>Prochlorococcaceae</taxon>
        <taxon>Cyanobium</taxon>
    </lineage>
</organism>
<dbReference type="AlphaFoldDB" id="A0A2P7MT67"/>
<dbReference type="OrthoDB" id="558089at2"/>
<protein>
    <submittedName>
        <fullName evidence="1">Uncharacterized protein</fullName>
    </submittedName>
</protein>
<dbReference type="RefSeq" id="WP_106632775.1">
    <property type="nucleotide sequence ID" value="NZ_PXXO01000013.1"/>
</dbReference>
<dbReference type="EMBL" id="PXXO01000013">
    <property type="protein sequence ID" value="PSJ04335.1"/>
    <property type="molecule type" value="Genomic_DNA"/>
</dbReference>
<gene>
    <name evidence="1" type="ORF">C7K55_10995</name>
</gene>
<accession>A0A2P7MT67</accession>